<evidence type="ECO:0008006" key="3">
    <source>
        <dbReference type="Google" id="ProtNLM"/>
    </source>
</evidence>
<keyword evidence="2" id="KW-1185">Reference proteome</keyword>
<dbReference type="AlphaFoldDB" id="A0A8J3Z3J2"/>
<accession>A0A8J3Z3J2</accession>
<organism evidence="1 2">
    <name type="scientific">Virgisporangium aurantiacum</name>
    <dbReference type="NCBI Taxonomy" id="175570"/>
    <lineage>
        <taxon>Bacteria</taxon>
        <taxon>Bacillati</taxon>
        <taxon>Actinomycetota</taxon>
        <taxon>Actinomycetes</taxon>
        <taxon>Micromonosporales</taxon>
        <taxon>Micromonosporaceae</taxon>
        <taxon>Virgisporangium</taxon>
    </lineage>
</organism>
<comment type="caution">
    <text evidence="1">The sequence shown here is derived from an EMBL/GenBank/DDBJ whole genome shotgun (WGS) entry which is preliminary data.</text>
</comment>
<protein>
    <recommendedName>
        <fullName evidence="3">Thiazolylpeptide-type bacteriocin</fullName>
    </recommendedName>
</protein>
<dbReference type="Proteomes" id="UP000612585">
    <property type="component" value="Unassembled WGS sequence"/>
</dbReference>
<proteinExistence type="predicted"/>
<evidence type="ECO:0000313" key="1">
    <source>
        <dbReference type="EMBL" id="GIJ56042.1"/>
    </source>
</evidence>
<reference evidence="1" key="1">
    <citation type="submission" date="2021-01" db="EMBL/GenBank/DDBJ databases">
        <title>Whole genome shotgun sequence of Virgisporangium aurantiacum NBRC 16421.</title>
        <authorList>
            <person name="Komaki H."/>
            <person name="Tamura T."/>
        </authorList>
    </citation>
    <scope>NUCLEOTIDE SEQUENCE</scope>
    <source>
        <strain evidence="1">NBRC 16421</strain>
    </source>
</reference>
<dbReference type="Pfam" id="PF19409">
    <property type="entry name" value="Thiopep_pre"/>
    <property type="match status" value="1"/>
</dbReference>
<dbReference type="RefSeq" id="WP_203993710.1">
    <property type="nucleotide sequence ID" value="NZ_BOPG01000023.1"/>
</dbReference>
<sequence>MHEDLNLGVLTKELRALEVETFEVVDHAEADEMLVVPLCSTTSSTTSTTSCSA</sequence>
<dbReference type="EMBL" id="BOPG01000023">
    <property type="protein sequence ID" value="GIJ56042.1"/>
    <property type="molecule type" value="Genomic_DNA"/>
</dbReference>
<evidence type="ECO:0000313" key="2">
    <source>
        <dbReference type="Proteomes" id="UP000612585"/>
    </source>
</evidence>
<gene>
    <name evidence="1" type="ORF">Vau01_035580</name>
</gene>
<name>A0A8J3Z3J2_9ACTN</name>